<dbReference type="AlphaFoldDB" id="A0A841L5P0"/>
<dbReference type="PANTHER" id="PTHR13887">
    <property type="entry name" value="GLUTATHIONE S-TRANSFERASE KAPPA"/>
    <property type="match status" value="1"/>
</dbReference>
<dbReference type="Pfam" id="PF01323">
    <property type="entry name" value="DSBA"/>
    <property type="match status" value="1"/>
</dbReference>
<dbReference type="PANTHER" id="PTHR13887:SF41">
    <property type="entry name" value="THIOREDOXIN SUPERFAMILY PROTEIN"/>
    <property type="match status" value="1"/>
</dbReference>
<name>A0A841L5P0_9SPHN</name>
<evidence type="ECO:0000313" key="2">
    <source>
        <dbReference type="EMBL" id="MBB6227914.1"/>
    </source>
</evidence>
<accession>A0A841L5P0</accession>
<keyword evidence="3" id="KW-1185">Reference proteome</keyword>
<dbReference type="EMBL" id="JACIIV010000013">
    <property type="protein sequence ID" value="MBB6227914.1"/>
    <property type="molecule type" value="Genomic_DNA"/>
</dbReference>
<dbReference type="SUPFAM" id="SSF52833">
    <property type="entry name" value="Thioredoxin-like"/>
    <property type="match status" value="1"/>
</dbReference>
<sequence length="218" mass="24233">MRIDAVYDFLCPWCHVGKRHLDLALAAEAGCADALPIQVHWRQFMLYPHFDRAGHVFLDFFREKYGEGLRVPMWDRIRSVAEPVGINFVFEKITRGPPSIDGHRLVRWAEAQHPGVAGAMIEEIAGSFFEHAKVIDMDFLAALAGRHGFDAAAARAHLESDADLEAPFRETEAWRASGVSSMPHYILTSGGGRSEIINQTSIAAFAQAFDRARTARAA</sequence>
<dbReference type="InterPro" id="IPR001853">
    <property type="entry name" value="DSBA-like_thioredoxin_dom"/>
</dbReference>
<reference evidence="2 3" key="1">
    <citation type="submission" date="2020-08" db="EMBL/GenBank/DDBJ databases">
        <title>Genomic Encyclopedia of Type Strains, Phase IV (KMG-IV): sequencing the most valuable type-strain genomes for metagenomic binning, comparative biology and taxonomic classification.</title>
        <authorList>
            <person name="Goeker M."/>
        </authorList>
    </citation>
    <scope>NUCLEOTIDE SEQUENCE [LARGE SCALE GENOMIC DNA]</scope>
    <source>
        <strain evidence="2 3">DSM 102189</strain>
    </source>
</reference>
<evidence type="ECO:0000259" key="1">
    <source>
        <dbReference type="Pfam" id="PF01323"/>
    </source>
</evidence>
<gene>
    <name evidence="2" type="ORF">FHS79_002095</name>
</gene>
<protein>
    <submittedName>
        <fullName evidence="2">Putative DsbA family dithiol-disulfide isomerase</fullName>
    </submittedName>
</protein>
<dbReference type="InterPro" id="IPR036249">
    <property type="entry name" value="Thioredoxin-like_sf"/>
</dbReference>
<evidence type="ECO:0000313" key="3">
    <source>
        <dbReference type="Proteomes" id="UP000538147"/>
    </source>
</evidence>
<dbReference type="RefSeq" id="WP_184199307.1">
    <property type="nucleotide sequence ID" value="NZ_BMOX01000052.1"/>
</dbReference>
<keyword evidence="2" id="KW-0413">Isomerase</keyword>
<dbReference type="GO" id="GO:0016853">
    <property type="term" value="F:isomerase activity"/>
    <property type="evidence" value="ECO:0007669"/>
    <property type="project" value="UniProtKB-KW"/>
</dbReference>
<proteinExistence type="predicted"/>
<comment type="caution">
    <text evidence="2">The sequence shown here is derived from an EMBL/GenBank/DDBJ whole genome shotgun (WGS) entry which is preliminary data.</text>
</comment>
<dbReference type="GO" id="GO:0016491">
    <property type="term" value="F:oxidoreductase activity"/>
    <property type="evidence" value="ECO:0007669"/>
    <property type="project" value="InterPro"/>
</dbReference>
<feature type="domain" description="DSBA-like thioredoxin" evidence="1">
    <location>
        <begin position="3"/>
        <end position="208"/>
    </location>
</feature>
<dbReference type="Proteomes" id="UP000538147">
    <property type="component" value="Unassembled WGS sequence"/>
</dbReference>
<dbReference type="Gene3D" id="3.40.30.10">
    <property type="entry name" value="Glutaredoxin"/>
    <property type="match status" value="1"/>
</dbReference>
<organism evidence="2 3">
    <name type="scientific">Polymorphobacter multimanifer</name>
    <dbReference type="NCBI Taxonomy" id="1070431"/>
    <lineage>
        <taxon>Bacteria</taxon>
        <taxon>Pseudomonadati</taxon>
        <taxon>Pseudomonadota</taxon>
        <taxon>Alphaproteobacteria</taxon>
        <taxon>Sphingomonadales</taxon>
        <taxon>Sphingosinicellaceae</taxon>
        <taxon>Polymorphobacter</taxon>
    </lineage>
</organism>